<dbReference type="Gene3D" id="1.10.490.10">
    <property type="entry name" value="Globins"/>
    <property type="match status" value="1"/>
</dbReference>
<gene>
    <name evidence="2" type="ORF">ASIM_LOCUS3547</name>
    <name evidence="3" type="ORF">ASIM_LOCUS3710</name>
</gene>
<evidence type="ECO:0000313" key="4">
    <source>
        <dbReference type="Proteomes" id="UP000267096"/>
    </source>
</evidence>
<reference evidence="5 6" key="1">
    <citation type="submission" date="2017-02" db="UniProtKB">
        <authorList>
            <consortium name="WormBaseParasite"/>
        </authorList>
    </citation>
    <scope>IDENTIFICATION</scope>
</reference>
<dbReference type="EMBL" id="UYRR01005578">
    <property type="protein sequence ID" value="VDK21881.1"/>
    <property type="molecule type" value="Genomic_DNA"/>
</dbReference>
<dbReference type="GO" id="GO:0019825">
    <property type="term" value="F:oxygen binding"/>
    <property type="evidence" value="ECO:0007669"/>
    <property type="project" value="InterPro"/>
</dbReference>
<name>A0A0M3J814_ANISI</name>
<dbReference type="InterPro" id="IPR012292">
    <property type="entry name" value="Globin/Proto"/>
</dbReference>
<dbReference type="WBParaSite" id="ASIM_0000371301-mRNA-1">
    <property type="protein sequence ID" value="ASIM_0000371301-mRNA-1"/>
    <property type="gene ID" value="ASIM_0000371301"/>
</dbReference>
<protein>
    <submittedName>
        <fullName evidence="5 6">StbA</fullName>
    </submittedName>
</protein>
<evidence type="ECO:0000256" key="1">
    <source>
        <dbReference type="SAM" id="MobiDB-lite"/>
    </source>
</evidence>
<evidence type="ECO:0000313" key="3">
    <source>
        <dbReference type="EMBL" id="VDK22154.1"/>
    </source>
</evidence>
<feature type="region of interest" description="Disordered" evidence="1">
    <location>
        <begin position="24"/>
        <end position="80"/>
    </location>
</feature>
<keyword evidence="4" id="KW-1185">Reference proteome</keyword>
<feature type="compositionally biased region" description="Polar residues" evidence="1">
    <location>
        <begin position="27"/>
        <end position="36"/>
    </location>
</feature>
<dbReference type="Proteomes" id="UP000267096">
    <property type="component" value="Unassembled WGS sequence"/>
</dbReference>
<dbReference type="GO" id="GO:0020037">
    <property type="term" value="F:heme binding"/>
    <property type="evidence" value="ECO:0007669"/>
    <property type="project" value="InterPro"/>
</dbReference>
<evidence type="ECO:0000313" key="6">
    <source>
        <dbReference type="WBParaSite" id="ASIM_0000388101-mRNA-1"/>
    </source>
</evidence>
<dbReference type="OrthoDB" id="5853324at2759"/>
<reference evidence="2 4" key="2">
    <citation type="submission" date="2018-11" db="EMBL/GenBank/DDBJ databases">
        <authorList>
            <consortium name="Pathogen Informatics"/>
        </authorList>
    </citation>
    <scope>NUCLEOTIDE SEQUENCE [LARGE SCALE GENOMIC DNA]</scope>
</reference>
<evidence type="ECO:0000313" key="2">
    <source>
        <dbReference type="EMBL" id="VDK21881.1"/>
    </source>
</evidence>
<organism evidence="5">
    <name type="scientific">Anisakis simplex</name>
    <name type="common">Herring worm</name>
    <dbReference type="NCBI Taxonomy" id="6269"/>
    <lineage>
        <taxon>Eukaryota</taxon>
        <taxon>Metazoa</taxon>
        <taxon>Ecdysozoa</taxon>
        <taxon>Nematoda</taxon>
        <taxon>Chromadorea</taxon>
        <taxon>Rhabditida</taxon>
        <taxon>Spirurina</taxon>
        <taxon>Ascaridomorpha</taxon>
        <taxon>Ascaridoidea</taxon>
        <taxon>Anisakidae</taxon>
        <taxon>Anisakis</taxon>
        <taxon>Anisakis simplex complex</taxon>
    </lineage>
</organism>
<dbReference type="WBParaSite" id="ASIM_0000388101-mRNA-1">
    <property type="protein sequence ID" value="ASIM_0000388101-mRNA-1"/>
    <property type="gene ID" value="ASIM_0000388101"/>
</dbReference>
<accession>A0A0M3J814</accession>
<evidence type="ECO:0000313" key="5">
    <source>
        <dbReference type="WBParaSite" id="ASIM_0000371301-mRNA-1"/>
    </source>
</evidence>
<dbReference type="EMBL" id="UYRR01005946">
    <property type="protein sequence ID" value="VDK22154.1"/>
    <property type="molecule type" value="Genomic_DNA"/>
</dbReference>
<proteinExistence type="predicted"/>
<feature type="compositionally biased region" description="Basic and acidic residues" evidence="1">
    <location>
        <begin position="41"/>
        <end position="59"/>
    </location>
</feature>
<dbReference type="AlphaFoldDB" id="A0A0M3J814"/>
<sequence>MISDVWRRFFNILIAQLTDSFEHESNKQSNVLSQKTLAPHQHIEDDVRKRKKIQEKQSEMENTASNAENKKPEELFEDPF</sequence>